<dbReference type="EMBL" id="JAHWXT010000001">
    <property type="protein sequence ID" value="MCF0263445.1"/>
    <property type="molecule type" value="Genomic_DNA"/>
</dbReference>
<dbReference type="RefSeq" id="WP_056514268.1">
    <property type="nucleotide sequence ID" value="NZ_JAHWXT010000001.1"/>
</dbReference>
<feature type="domain" description="DUF7832" evidence="1">
    <location>
        <begin position="3"/>
        <end position="106"/>
    </location>
</feature>
<organism evidence="2 3">
    <name type="scientific">Acinetobacter guillouiae</name>
    <name type="common">Acinetobacter genomosp. 11</name>
    <dbReference type="NCBI Taxonomy" id="106649"/>
    <lineage>
        <taxon>Bacteria</taxon>
        <taxon>Pseudomonadati</taxon>
        <taxon>Pseudomonadota</taxon>
        <taxon>Gammaproteobacteria</taxon>
        <taxon>Moraxellales</taxon>
        <taxon>Moraxellaceae</taxon>
        <taxon>Acinetobacter</taxon>
    </lineage>
</organism>
<dbReference type="Pfam" id="PF25191">
    <property type="entry name" value="DUF7832"/>
    <property type="match status" value="1"/>
</dbReference>
<reference evidence="2" key="1">
    <citation type="submission" date="2021-07" db="EMBL/GenBank/DDBJ databases">
        <authorList>
            <person name="Fernandez M."/>
            <person name="Pereira P."/>
            <person name="Torres Tejerizo G.A."/>
            <person name="Gonzalez P."/>
            <person name="Agostini E."/>
        </authorList>
    </citation>
    <scope>NUCLEOTIDE SEQUENCE</scope>
    <source>
        <strain evidence="2">SFC 500-1A</strain>
    </source>
</reference>
<evidence type="ECO:0000313" key="3">
    <source>
        <dbReference type="Proteomes" id="UP000887320"/>
    </source>
</evidence>
<dbReference type="InterPro" id="IPR057154">
    <property type="entry name" value="DUF7832"/>
</dbReference>
<comment type="caution">
    <text evidence="2">The sequence shown here is derived from an EMBL/GenBank/DDBJ whole genome shotgun (WGS) entry which is preliminary data.</text>
</comment>
<dbReference type="AlphaFoldDB" id="A0A8X8GFW5"/>
<protein>
    <recommendedName>
        <fullName evidence="1">DUF7832 domain-containing protein</fullName>
    </recommendedName>
</protein>
<sequence>MAIDRIDWHGESAEQAGFPYENGGTHIGIYLAWIINNQLEGEFHQEESADELEQVRTRQMTGRQFLINMCDEKFWEEDLNEQGFEFTQAYYESNQYFKDYDEILVDARGLTDTYAVDDTWDNYDLMAVVISQKYAQWQQNRS</sequence>
<dbReference type="Proteomes" id="UP000887320">
    <property type="component" value="Unassembled WGS sequence"/>
</dbReference>
<gene>
    <name evidence="2" type="ORF">KW868_03050</name>
</gene>
<evidence type="ECO:0000313" key="2">
    <source>
        <dbReference type="EMBL" id="MCF0263445.1"/>
    </source>
</evidence>
<name>A0A8X8GFW5_ACIGI</name>
<proteinExistence type="predicted"/>
<accession>A0A8X8GFW5</accession>
<evidence type="ECO:0000259" key="1">
    <source>
        <dbReference type="Pfam" id="PF25191"/>
    </source>
</evidence>